<dbReference type="SUPFAM" id="SSF55781">
    <property type="entry name" value="GAF domain-like"/>
    <property type="match status" value="1"/>
</dbReference>
<dbReference type="InterPro" id="IPR029016">
    <property type="entry name" value="GAF-like_dom_sf"/>
</dbReference>
<dbReference type="PANTHER" id="PTHR30136:SF8">
    <property type="entry name" value="TRANSCRIPTIONAL REGULATORY PROTEIN"/>
    <property type="match status" value="1"/>
</dbReference>
<sequence>MTEQGQSDIQAVSRMAQILGLFGPEDPELSVSEATERLNLNRTTVHRYLTSMTAAGLLERGSRTASYTPGRLIIQLGAFAIGQRRIIQLAPAHLRDLAQRTEVSAVLSLWGPSGPVVSLVEEDSAHGTIVTVRVGSQLSLDTAQAIAFLAYLPDQLQVDRLLASLPSAQRSGLVERIATTRKTGLSIYPANRRGISVISAPVFADSGVCATIAAIGTDRMLPTAPDGRPALAVKETASALTKEMGGTWPDAQSDPSD</sequence>
<feature type="domain" description="HTH iclR-type" evidence="4">
    <location>
        <begin position="9"/>
        <end position="71"/>
    </location>
</feature>
<dbReference type="Gene3D" id="1.10.10.10">
    <property type="entry name" value="Winged helix-like DNA-binding domain superfamily/Winged helix DNA-binding domain"/>
    <property type="match status" value="1"/>
</dbReference>
<evidence type="ECO:0000256" key="1">
    <source>
        <dbReference type="ARBA" id="ARBA00023015"/>
    </source>
</evidence>
<evidence type="ECO:0000256" key="3">
    <source>
        <dbReference type="ARBA" id="ARBA00023163"/>
    </source>
</evidence>
<evidence type="ECO:0000313" key="6">
    <source>
        <dbReference type="EMBL" id="TDC11832.1"/>
    </source>
</evidence>
<reference evidence="6 7" key="1">
    <citation type="submission" date="2019-03" db="EMBL/GenBank/DDBJ databases">
        <title>Draft genome sequences of novel Actinobacteria.</title>
        <authorList>
            <person name="Sahin N."/>
            <person name="Ay H."/>
            <person name="Saygin H."/>
        </authorList>
    </citation>
    <scope>NUCLEOTIDE SEQUENCE [LARGE SCALE GENOMIC DNA]</scope>
    <source>
        <strain evidence="6 7">DSM 45347</strain>
    </source>
</reference>
<dbReference type="SMART" id="SM00346">
    <property type="entry name" value="HTH_ICLR"/>
    <property type="match status" value="1"/>
</dbReference>
<dbReference type="InterPro" id="IPR005471">
    <property type="entry name" value="Tscrpt_reg_IclR_N"/>
</dbReference>
<name>A0A4R4NWK4_9ACTN</name>
<dbReference type="InterPro" id="IPR036388">
    <property type="entry name" value="WH-like_DNA-bd_sf"/>
</dbReference>
<dbReference type="GO" id="GO:0003700">
    <property type="term" value="F:DNA-binding transcription factor activity"/>
    <property type="evidence" value="ECO:0007669"/>
    <property type="project" value="TreeGrafter"/>
</dbReference>
<keyword evidence="7" id="KW-1185">Reference proteome</keyword>
<dbReference type="PANTHER" id="PTHR30136">
    <property type="entry name" value="HELIX-TURN-HELIX TRANSCRIPTIONAL REGULATOR, ICLR FAMILY"/>
    <property type="match status" value="1"/>
</dbReference>
<dbReference type="InterPro" id="IPR050707">
    <property type="entry name" value="HTH_MetabolicPath_Reg"/>
</dbReference>
<evidence type="ECO:0000313" key="7">
    <source>
        <dbReference type="Proteomes" id="UP000295431"/>
    </source>
</evidence>
<dbReference type="AlphaFoldDB" id="A0A4R4NWK4"/>
<dbReference type="Proteomes" id="UP000295431">
    <property type="component" value="Unassembled WGS sequence"/>
</dbReference>
<proteinExistence type="predicted"/>
<dbReference type="GO" id="GO:0003677">
    <property type="term" value="F:DNA binding"/>
    <property type="evidence" value="ECO:0007669"/>
    <property type="project" value="UniProtKB-KW"/>
</dbReference>
<keyword evidence="3" id="KW-0804">Transcription</keyword>
<comment type="caution">
    <text evidence="6">The sequence shown here is derived from an EMBL/GenBank/DDBJ whole genome shotgun (WGS) entry which is preliminary data.</text>
</comment>
<evidence type="ECO:0000259" key="5">
    <source>
        <dbReference type="PROSITE" id="PS51078"/>
    </source>
</evidence>
<dbReference type="Pfam" id="PF09339">
    <property type="entry name" value="HTH_IclR"/>
    <property type="match status" value="1"/>
</dbReference>
<dbReference type="RefSeq" id="WP_131942873.1">
    <property type="nucleotide sequence ID" value="NZ_BAAAMX010000030.1"/>
</dbReference>
<protein>
    <submittedName>
        <fullName evidence="6">Transcriptional regulator</fullName>
    </submittedName>
</protein>
<feature type="domain" description="IclR-ED" evidence="5">
    <location>
        <begin position="72"/>
        <end position="246"/>
    </location>
</feature>
<gene>
    <name evidence="6" type="ORF">E1284_26600</name>
</gene>
<keyword evidence="1" id="KW-0805">Transcription regulation</keyword>
<dbReference type="PROSITE" id="PS51078">
    <property type="entry name" value="ICLR_ED"/>
    <property type="match status" value="1"/>
</dbReference>
<dbReference type="OrthoDB" id="4474362at2"/>
<dbReference type="EMBL" id="SMJW01000159">
    <property type="protein sequence ID" value="TDC11832.1"/>
    <property type="molecule type" value="Genomic_DNA"/>
</dbReference>
<dbReference type="Gene3D" id="3.30.450.40">
    <property type="match status" value="1"/>
</dbReference>
<keyword evidence="2" id="KW-0238">DNA-binding</keyword>
<dbReference type="GO" id="GO:0045892">
    <property type="term" value="P:negative regulation of DNA-templated transcription"/>
    <property type="evidence" value="ECO:0007669"/>
    <property type="project" value="TreeGrafter"/>
</dbReference>
<dbReference type="InterPro" id="IPR036390">
    <property type="entry name" value="WH_DNA-bd_sf"/>
</dbReference>
<dbReference type="SUPFAM" id="SSF46785">
    <property type="entry name" value="Winged helix' DNA-binding domain"/>
    <property type="match status" value="1"/>
</dbReference>
<evidence type="ECO:0000256" key="2">
    <source>
        <dbReference type="ARBA" id="ARBA00023125"/>
    </source>
</evidence>
<dbReference type="PROSITE" id="PS51077">
    <property type="entry name" value="HTH_ICLR"/>
    <property type="match status" value="1"/>
</dbReference>
<evidence type="ECO:0000259" key="4">
    <source>
        <dbReference type="PROSITE" id="PS51077"/>
    </source>
</evidence>
<dbReference type="InterPro" id="IPR014757">
    <property type="entry name" value="Tscrpt_reg_IclR_C"/>
</dbReference>
<organism evidence="6 7">
    <name type="scientific">Actinomadura bangladeshensis</name>
    <dbReference type="NCBI Taxonomy" id="453573"/>
    <lineage>
        <taxon>Bacteria</taxon>
        <taxon>Bacillati</taxon>
        <taxon>Actinomycetota</taxon>
        <taxon>Actinomycetes</taxon>
        <taxon>Streptosporangiales</taxon>
        <taxon>Thermomonosporaceae</taxon>
        <taxon>Actinomadura</taxon>
    </lineage>
</organism>
<accession>A0A4R4NWK4</accession>